<feature type="domain" description="C2H2-type" evidence="6">
    <location>
        <begin position="459"/>
        <end position="487"/>
    </location>
</feature>
<feature type="domain" description="C2H2-type" evidence="6">
    <location>
        <begin position="185"/>
        <end position="207"/>
    </location>
</feature>
<evidence type="ECO:0000256" key="4">
    <source>
        <dbReference type="ARBA" id="ARBA00022833"/>
    </source>
</evidence>
<feature type="domain" description="C2H2-type" evidence="6">
    <location>
        <begin position="156"/>
        <end position="184"/>
    </location>
</feature>
<feature type="domain" description="C2H2-type" evidence="6">
    <location>
        <begin position="109"/>
        <end position="137"/>
    </location>
</feature>
<reference evidence="7" key="1">
    <citation type="submission" date="2021-09" db="EMBL/GenBank/DDBJ databases">
        <authorList>
            <person name="Martin H S."/>
        </authorList>
    </citation>
    <scope>NUCLEOTIDE SEQUENCE</scope>
</reference>
<feature type="domain" description="C2H2-type" evidence="6">
    <location>
        <begin position="235"/>
        <end position="259"/>
    </location>
</feature>
<dbReference type="GO" id="GO:0008270">
    <property type="term" value="F:zinc ion binding"/>
    <property type="evidence" value="ECO:0007669"/>
    <property type="project" value="UniProtKB-KW"/>
</dbReference>
<evidence type="ECO:0000256" key="2">
    <source>
        <dbReference type="ARBA" id="ARBA00022737"/>
    </source>
</evidence>
<evidence type="ECO:0000256" key="5">
    <source>
        <dbReference type="PROSITE-ProRule" id="PRU00042"/>
    </source>
</evidence>
<dbReference type="Pfam" id="PF00096">
    <property type="entry name" value="zf-C2H2"/>
    <property type="match status" value="3"/>
</dbReference>
<feature type="domain" description="C2H2-type" evidence="6">
    <location>
        <begin position="338"/>
        <end position="360"/>
    </location>
</feature>
<dbReference type="AlphaFoldDB" id="A0A8J2W8U8"/>
<dbReference type="InterPro" id="IPR036236">
    <property type="entry name" value="Znf_C2H2_sf"/>
</dbReference>
<evidence type="ECO:0000256" key="3">
    <source>
        <dbReference type="ARBA" id="ARBA00022771"/>
    </source>
</evidence>
<dbReference type="SMART" id="SM00355">
    <property type="entry name" value="ZnF_C2H2"/>
    <property type="match status" value="8"/>
</dbReference>
<evidence type="ECO:0000313" key="8">
    <source>
        <dbReference type="Proteomes" id="UP000789524"/>
    </source>
</evidence>
<dbReference type="InterPro" id="IPR013087">
    <property type="entry name" value="Znf_C2H2_type"/>
</dbReference>
<dbReference type="GO" id="GO:0005634">
    <property type="term" value="C:nucleus"/>
    <property type="evidence" value="ECO:0007669"/>
    <property type="project" value="TreeGrafter"/>
</dbReference>
<name>A0A8J2W8U8_9NEOP</name>
<keyword evidence="1" id="KW-0479">Metal-binding</keyword>
<keyword evidence="4" id="KW-0862">Zinc</keyword>
<dbReference type="GO" id="GO:0000977">
    <property type="term" value="F:RNA polymerase II transcription regulatory region sequence-specific DNA binding"/>
    <property type="evidence" value="ECO:0007669"/>
    <property type="project" value="TreeGrafter"/>
</dbReference>
<keyword evidence="8" id="KW-1185">Reference proteome</keyword>
<evidence type="ECO:0000256" key="1">
    <source>
        <dbReference type="ARBA" id="ARBA00022723"/>
    </source>
</evidence>
<gene>
    <name evidence="7" type="ORF">DCHRY22_LOCUS12267</name>
</gene>
<dbReference type="Proteomes" id="UP000789524">
    <property type="component" value="Unassembled WGS sequence"/>
</dbReference>
<keyword evidence="2" id="KW-0677">Repeat</keyword>
<evidence type="ECO:0000259" key="6">
    <source>
        <dbReference type="PROSITE" id="PS50157"/>
    </source>
</evidence>
<accession>A0A8J2W8U8</accession>
<dbReference type="Gene3D" id="3.30.160.60">
    <property type="entry name" value="Classic Zinc Finger"/>
    <property type="match status" value="3"/>
</dbReference>
<proteinExistence type="predicted"/>
<organism evidence="7 8">
    <name type="scientific">Danaus chrysippus</name>
    <name type="common">African queen</name>
    <dbReference type="NCBI Taxonomy" id="151541"/>
    <lineage>
        <taxon>Eukaryota</taxon>
        <taxon>Metazoa</taxon>
        <taxon>Ecdysozoa</taxon>
        <taxon>Arthropoda</taxon>
        <taxon>Hexapoda</taxon>
        <taxon>Insecta</taxon>
        <taxon>Pterygota</taxon>
        <taxon>Neoptera</taxon>
        <taxon>Endopterygota</taxon>
        <taxon>Lepidoptera</taxon>
        <taxon>Glossata</taxon>
        <taxon>Ditrysia</taxon>
        <taxon>Papilionoidea</taxon>
        <taxon>Nymphalidae</taxon>
        <taxon>Danainae</taxon>
        <taxon>Danaini</taxon>
        <taxon>Danaina</taxon>
        <taxon>Danaus</taxon>
        <taxon>Anosia</taxon>
    </lineage>
</organism>
<dbReference type="SUPFAM" id="SSF57667">
    <property type="entry name" value="beta-beta-alpha zinc fingers"/>
    <property type="match status" value="3"/>
</dbReference>
<evidence type="ECO:0000313" key="7">
    <source>
        <dbReference type="EMBL" id="CAG9577436.1"/>
    </source>
</evidence>
<dbReference type="PANTHER" id="PTHR24409">
    <property type="entry name" value="ZINC FINGER PROTEIN 142"/>
    <property type="match status" value="1"/>
</dbReference>
<dbReference type="OrthoDB" id="6414306at2759"/>
<feature type="domain" description="C2H2-type" evidence="6">
    <location>
        <begin position="262"/>
        <end position="290"/>
    </location>
</feature>
<dbReference type="PROSITE" id="PS00028">
    <property type="entry name" value="ZINC_FINGER_C2H2_1"/>
    <property type="match status" value="7"/>
</dbReference>
<comment type="caution">
    <text evidence="7">The sequence shown here is derived from an EMBL/GenBank/DDBJ whole genome shotgun (WGS) entry which is preliminary data.</text>
</comment>
<dbReference type="PANTHER" id="PTHR24409:SF295">
    <property type="entry name" value="AZ2-RELATED"/>
    <property type="match status" value="1"/>
</dbReference>
<protein>
    <submittedName>
        <fullName evidence="7">(African queen) hypothetical protein</fullName>
    </submittedName>
</protein>
<dbReference type="EMBL" id="CAKASE010000076">
    <property type="protein sequence ID" value="CAG9577436.1"/>
    <property type="molecule type" value="Genomic_DNA"/>
</dbReference>
<dbReference type="GO" id="GO:0000981">
    <property type="term" value="F:DNA-binding transcription factor activity, RNA polymerase II-specific"/>
    <property type="evidence" value="ECO:0007669"/>
    <property type="project" value="TreeGrafter"/>
</dbReference>
<sequence>MPLICDGDNEELLEIDDSVVECSRDKRSLSTEETFRGFEKVPLVLCQRIDITPYINKHSKAPDLKDDMRPVEIMDKDDMSKLLTDCSVVLVREDLNSLKEPLRHQNENFKCRICDKGYPSERKLNNHLENKHMTVKTPKRVSFSEHIIVHEVEEYHRCRKCPKIFKDYETLKIHMRQNHKKRKCYICNYCSKDFVDRTFFKVHIKLHCDACGLLLPNKKLYLEHREKVCRVVKKYECKTCVKHFFRFMDLKDHSYEHVGTFFICDVCKELFHNKCEAAHHIMYSHSTERPTSNYIETSGSFTCLFCDTSFNSLEDIEKHVGELPDLQNTTTTYYNDYHFCDQCSKKFDAESEMLQHKWSHFLNSTDNSQTRKDGDDVDNDDLITDDGTQLKTTYKLGEELPLSLQPKLVLEKIELPKKPKMKQVPNRPESFIGATNVSIGTLKKAIVDPVTKKTILSNHKCEKCGKYLSSNYCLNRHMRRVHSIVKETYEENLQCYVCEEVFFWPSLLHNHRCIRSNIPEMPFDDARPEIHFDNYEESLHNDSEEFMNMDYEMASPIVQLTEYDNLNIVVNNGNGRLDVIDNEKNQINGLGFKVVMQEVPIEF</sequence>
<dbReference type="Pfam" id="PF13894">
    <property type="entry name" value="zf-C2H2_4"/>
    <property type="match status" value="1"/>
</dbReference>
<dbReference type="PROSITE" id="PS50157">
    <property type="entry name" value="ZINC_FINGER_C2H2_2"/>
    <property type="match status" value="7"/>
</dbReference>
<keyword evidence="3 5" id="KW-0863">Zinc-finger</keyword>